<organism evidence="2 3">
    <name type="scientific">Terrabacter carboxydivorans</name>
    <dbReference type="NCBI Taxonomy" id="619730"/>
    <lineage>
        <taxon>Bacteria</taxon>
        <taxon>Bacillati</taxon>
        <taxon>Actinomycetota</taxon>
        <taxon>Actinomycetes</taxon>
        <taxon>Micrococcales</taxon>
        <taxon>Intrasporangiaceae</taxon>
        <taxon>Terrabacter</taxon>
    </lineage>
</organism>
<comment type="caution">
    <text evidence="2">The sequence shown here is derived from an EMBL/GenBank/DDBJ whole genome shotgun (WGS) entry which is preliminary data.</text>
</comment>
<gene>
    <name evidence="2" type="ORF">GCM10009858_29180</name>
</gene>
<evidence type="ECO:0000313" key="3">
    <source>
        <dbReference type="Proteomes" id="UP001500730"/>
    </source>
</evidence>
<evidence type="ECO:0000256" key="1">
    <source>
        <dbReference type="SAM" id="MobiDB-lite"/>
    </source>
</evidence>
<proteinExistence type="predicted"/>
<sequence>MHGRVGELLLELGVLVEDRLDGFEHGRPFGSGTWGETSGETSLETDGYDERRPPTTEVVGAGVRETYLAAFLP</sequence>
<keyword evidence="3" id="KW-1185">Reference proteome</keyword>
<dbReference type="Proteomes" id="UP001500730">
    <property type="component" value="Unassembled WGS sequence"/>
</dbReference>
<protein>
    <submittedName>
        <fullName evidence="2">Uncharacterized protein</fullName>
    </submittedName>
</protein>
<name>A0ABP5YYR4_9MICO</name>
<feature type="compositionally biased region" description="Low complexity" evidence="1">
    <location>
        <begin position="30"/>
        <end position="45"/>
    </location>
</feature>
<reference evidence="3" key="1">
    <citation type="journal article" date="2019" name="Int. J. Syst. Evol. Microbiol.">
        <title>The Global Catalogue of Microorganisms (GCM) 10K type strain sequencing project: providing services to taxonomists for standard genome sequencing and annotation.</title>
        <authorList>
            <consortium name="The Broad Institute Genomics Platform"/>
            <consortium name="The Broad Institute Genome Sequencing Center for Infectious Disease"/>
            <person name="Wu L."/>
            <person name="Ma J."/>
        </authorList>
    </citation>
    <scope>NUCLEOTIDE SEQUENCE [LARGE SCALE GENOMIC DNA]</scope>
    <source>
        <strain evidence="3">JCM 16259</strain>
    </source>
</reference>
<accession>A0ABP5YYR4</accession>
<feature type="region of interest" description="Disordered" evidence="1">
    <location>
        <begin position="26"/>
        <end position="55"/>
    </location>
</feature>
<evidence type="ECO:0000313" key="2">
    <source>
        <dbReference type="EMBL" id="GAA2489257.1"/>
    </source>
</evidence>
<dbReference type="EMBL" id="BAAARE010000012">
    <property type="protein sequence ID" value="GAA2489257.1"/>
    <property type="molecule type" value="Genomic_DNA"/>
</dbReference>